<evidence type="ECO:0000256" key="2">
    <source>
        <dbReference type="ARBA" id="ARBA00022842"/>
    </source>
</evidence>
<dbReference type="OrthoDB" id="6921389at2759"/>
<sequence length="298" mass="34567">MQFSYPLNSGDYQLVEPYKYICESSGKGFRNMLIQAFDYWLQVGETKVKEIGTIVQGLHMASLLIDDIEDNSKLRRGNPAAHIIYGIPQTINSANFIYFLMMDHCIKLGDPQACNIFVEEVVRLHRGQGYDIMWRDTNKCPTEEEYYKMVSEKTGGLFRLGLRLLQTFSNNKTDYSEFIENLGLYYQIRDDYINLVSSEYQQNKSFCEDITEGKFSFPIINAINKDKNDNRLLLILKQKTESVEVKQYALDYIIKMGSIEYTKTIIENLRTKILKQIEDLGGNPILIKMLESLESKKI</sequence>
<dbReference type="GO" id="GO:0008299">
    <property type="term" value="P:isoprenoid biosynthetic process"/>
    <property type="evidence" value="ECO:0007669"/>
    <property type="project" value="InterPro"/>
</dbReference>
<gene>
    <name evidence="4" type="ORF">DLAC_03104</name>
</gene>
<proteinExistence type="inferred from homology"/>
<dbReference type="SFLD" id="SFLDS00005">
    <property type="entry name" value="Isoprenoid_Synthase_Type_I"/>
    <property type="match status" value="1"/>
</dbReference>
<dbReference type="AlphaFoldDB" id="A0A152A290"/>
<keyword evidence="1" id="KW-0479">Metal-binding</keyword>
<dbReference type="FunCoup" id="A0A152A290">
    <property type="interactions" value="36"/>
</dbReference>
<dbReference type="InParanoid" id="A0A152A290"/>
<comment type="caution">
    <text evidence="4">The sequence shown here is derived from an EMBL/GenBank/DDBJ whole genome shotgun (WGS) entry which is preliminary data.</text>
</comment>
<evidence type="ECO:0000313" key="4">
    <source>
        <dbReference type="EMBL" id="KYR00358.1"/>
    </source>
</evidence>
<keyword evidence="2" id="KW-0460">Magnesium</keyword>
<dbReference type="SFLD" id="SFLDG01017">
    <property type="entry name" value="Polyprenyl_Transferase_Like"/>
    <property type="match status" value="1"/>
</dbReference>
<dbReference type="InterPro" id="IPR033749">
    <property type="entry name" value="Polyprenyl_synt_CS"/>
</dbReference>
<dbReference type="GO" id="GO:0004659">
    <property type="term" value="F:prenyltransferase activity"/>
    <property type="evidence" value="ECO:0007669"/>
    <property type="project" value="InterPro"/>
</dbReference>
<name>A0A152A290_TIELA</name>
<protein>
    <submittedName>
        <fullName evidence="4">Geranylgeranyl diphosphate synthase 1</fullName>
    </submittedName>
</protein>
<comment type="similarity">
    <text evidence="3">Belongs to the FPP/GGPP synthase family.</text>
</comment>
<evidence type="ECO:0000256" key="1">
    <source>
        <dbReference type="ARBA" id="ARBA00022723"/>
    </source>
</evidence>
<dbReference type="STRING" id="361077.A0A152A290"/>
<accession>A0A152A290</accession>
<dbReference type="PROSITE" id="PS00444">
    <property type="entry name" value="POLYPRENYL_SYNTHASE_2"/>
    <property type="match status" value="1"/>
</dbReference>
<dbReference type="PANTHER" id="PTHR12001">
    <property type="entry name" value="GERANYLGERANYL PYROPHOSPHATE SYNTHASE"/>
    <property type="match status" value="1"/>
</dbReference>
<dbReference type="Gene3D" id="1.10.600.10">
    <property type="entry name" value="Farnesyl Diphosphate Synthase"/>
    <property type="match status" value="1"/>
</dbReference>
<dbReference type="CDD" id="cd00685">
    <property type="entry name" value="Trans_IPPS_HT"/>
    <property type="match status" value="1"/>
</dbReference>
<dbReference type="GO" id="GO:0046872">
    <property type="term" value="F:metal ion binding"/>
    <property type="evidence" value="ECO:0007669"/>
    <property type="project" value="UniProtKB-KW"/>
</dbReference>
<organism evidence="4 5">
    <name type="scientific">Tieghemostelium lacteum</name>
    <name type="common">Slime mold</name>
    <name type="synonym">Dictyostelium lacteum</name>
    <dbReference type="NCBI Taxonomy" id="361077"/>
    <lineage>
        <taxon>Eukaryota</taxon>
        <taxon>Amoebozoa</taxon>
        <taxon>Evosea</taxon>
        <taxon>Eumycetozoa</taxon>
        <taxon>Dictyostelia</taxon>
        <taxon>Dictyosteliales</taxon>
        <taxon>Raperosteliaceae</taxon>
        <taxon>Tieghemostelium</taxon>
    </lineage>
</organism>
<dbReference type="PROSITE" id="PS00723">
    <property type="entry name" value="POLYPRENYL_SYNTHASE_1"/>
    <property type="match status" value="1"/>
</dbReference>
<dbReference type="InterPro" id="IPR000092">
    <property type="entry name" value="Polyprenyl_synt"/>
</dbReference>
<dbReference type="Pfam" id="PF00348">
    <property type="entry name" value="polyprenyl_synt"/>
    <property type="match status" value="1"/>
</dbReference>
<dbReference type="SUPFAM" id="SSF48576">
    <property type="entry name" value="Terpenoid synthases"/>
    <property type="match status" value="1"/>
</dbReference>
<keyword evidence="5" id="KW-1185">Reference proteome</keyword>
<keyword evidence="3" id="KW-0808">Transferase</keyword>
<dbReference type="EMBL" id="LODT01000015">
    <property type="protein sequence ID" value="KYR00358.1"/>
    <property type="molecule type" value="Genomic_DNA"/>
</dbReference>
<evidence type="ECO:0000256" key="3">
    <source>
        <dbReference type="RuleBase" id="RU004466"/>
    </source>
</evidence>
<reference evidence="4 5" key="1">
    <citation type="submission" date="2015-12" db="EMBL/GenBank/DDBJ databases">
        <title>Dictyostelia acquired genes for synthesis and detection of signals that induce cell-type specialization by lateral gene transfer from prokaryotes.</title>
        <authorList>
            <person name="Gloeckner G."/>
            <person name="Schaap P."/>
        </authorList>
    </citation>
    <scope>NUCLEOTIDE SEQUENCE [LARGE SCALE GENOMIC DNA]</scope>
    <source>
        <strain evidence="4 5">TK</strain>
    </source>
</reference>
<dbReference type="InterPro" id="IPR008949">
    <property type="entry name" value="Isoprenoid_synthase_dom_sf"/>
</dbReference>
<dbReference type="Proteomes" id="UP000076078">
    <property type="component" value="Unassembled WGS sequence"/>
</dbReference>
<evidence type="ECO:0000313" key="5">
    <source>
        <dbReference type="Proteomes" id="UP000076078"/>
    </source>
</evidence>
<dbReference type="OMA" id="FYSKAFF"/>
<dbReference type="PANTHER" id="PTHR12001:SF44">
    <property type="entry name" value="GERANYLGERANYL PYROPHOSPHATE SYNTHASE"/>
    <property type="match status" value="1"/>
</dbReference>